<dbReference type="EMBL" id="AFZE01000035">
    <property type="protein sequence ID" value="EHL14265.1"/>
    <property type="molecule type" value="Genomic_DNA"/>
</dbReference>
<reference evidence="2 3" key="2">
    <citation type="submission" date="2011-08" db="EMBL/GenBank/DDBJ databases">
        <title>The Genome Sequence of Eubacteriaceae bacterium CM5.</title>
        <authorList>
            <consortium name="The Broad Institute Genome Sequencing Platform"/>
            <person name="Earl A."/>
            <person name="Ward D."/>
            <person name="Feldgarden M."/>
            <person name="Gevers D."/>
            <person name="Sizova M."/>
            <person name="Hazen A."/>
            <person name="Epstein S."/>
            <person name="Young S.K."/>
            <person name="Zeng Q."/>
            <person name="Gargeya S."/>
            <person name="Fitzgerald M."/>
            <person name="Haas B."/>
            <person name="Abouelleil A."/>
            <person name="Alvarado L."/>
            <person name="Arachchi H.M."/>
            <person name="Berlin A."/>
            <person name="Brown A."/>
            <person name="Chapman S.B."/>
            <person name="Chen Z."/>
            <person name="Dunbar C."/>
            <person name="Freedman E."/>
            <person name="Gearin G."/>
            <person name="Gellesch M."/>
            <person name="Goldberg J."/>
            <person name="Griggs A."/>
            <person name="Gujja S."/>
            <person name="Heiman D."/>
            <person name="Howarth C."/>
            <person name="Larson L."/>
            <person name="Lui A."/>
            <person name="MacDonald P.J.P."/>
            <person name="Montmayeur A."/>
            <person name="Murphy C."/>
            <person name="Neiman D."/>
            <person name="Pearson M."/>
            <person name="Priest M."/>
            <person name="Roberts A."/>
            <person name="Saif S."/>
            <person name="Shea T."/>
            <person name="Shenoy N."/>
            <person name="Sisk P."/>
            <person name="Stolte C."/>
            <person name="Sykes S."/>
            <person name="Wortman J."/>
            <person name="Nusbaum C."/>
            <person name="Birren B."/>
        </authorList>
    </citation>
    <scope>NUCLEOTIDE SEQUENCE [LARGE SCALE GENOMIC DNA]</scope>
    <source>
        <strain evidence="2 3">CM5</strain>
    </source>
</reference>
<dbReference type="Proteomes" id="UP000003379">
    <property type="component" value="Unassembled WGS sequence"/>
</dbReference>
<evidence type="ECO:0000313" key="4">
    <source>
        <dbReference type="Proteomes" id="UP000006437"/>
    </source>
</evidence>
<dbReference type="HOGENOM" id="CLU_2317717_0_0_9"/>
<name>G9XF07_9FIRM</name>
<evidence type="ECO:0000313" key="1">
    <source>
        <dbReference type="EMBL" id="EHL14265.1"/>
    </source>
</evidence>
<evidence type="ECO:0000313" key="2">
    <source>
        <dbReference type="EMBL" id="EHL17823.1"/>
    </source>
</evidence>
<proteinExistence type="predicted"/>
<reference evidence="1 4" key="1">
    <citation type="submission" date="2011-08" db="EMBL/GenBank/DDBJ databases">
        <title>The Genome Sequence of Eubacteriaceae bacterium ACC19a.</title>
        <authorList>
            <consortium name="The Broad Institute Genome Sequencing Platform"/>
            <person name="Earl A."/>
            <person name="Ward D."/>
            <person name="Feldgarden M."/>
            <person name="Gevers D."/>
            <person name="Sizova M."/>
            <person name="Hazen A."/>
            <person name="Epstein S."/>
            <person name="Young S.K."/>
            <person name="Zeng Q."/>
            <person name="Gargeya S."/>
            <person name="Fitzgerald M."/>
            <person name="Haas B."/>
            <person name="Abouelleil A."/>
            <person name="Alvarado L."/>
            <person name="Arachchi H.M."/>
            <person name="Berlin A."/>
            <person name="Brown A."/>
            <person name="Chapman S.B."/>
            <person name="Chen Z."/>
            <person name="Dunbar C."/>
            <person name="Freedman E."/>
            <person name="Gearin G."/>
            <person name="Gellesch M."/>
            <person name="Goldberg J."/>
            <person name="Griggs A."/>
            <person name="Gujja S."/>
            <person name="Heiman D."/>
            <person name="Howarth C."/>
            <person name="Larson L."/>
            <person name="Lui A."/>
            <person name="MacDonald P.J.P."/>
            <person name="Montmayeur A."/>
            <person name="Murphy C."/>
            <person name="Neiman D."/>
            <person name="Pearson M."/>
            <person name="Priest M."/>
            <person name="Roberts A."/>
            <person name="Saif S."/>
            <person name="Shea T."/>
            <person name="Shenoy N."/>
            <person name="Sisk P."/>
            <person name="Stolte C."/>
            <person name="Sykes S."/>
            <person name="Wortman J."/>
            <person name="Nusbaum C."/>
            <person name="Birren B."/>
        </authorList>
    </citation>
    <scope>NUCLEOTIDE SEQUENCE [LARGE SCALE GENOMIC DNA]</scope>
    <source>
        <strain evidence="1 4">ACC19a</strain>
    </source>
</reference>
<gene>
    <name evidence="2" type="ORF">HMPREF9628_02160</name>
    <name evidence="1" type="ORF">HMPREF9629_02217</name>
</gene>
<dbReference type="AlphaFoldDB" id="G9XF07"/>
<evidence type="ECO:0000313" key="3">
    <source>
        <dbReference type="Proteomes" id="UP000003379"/>
    </source>
</evidence>
<accession>G9XF07</accession>
<sequence>MKYGSTPFEEIIFAMMLYVEHTDVSRIKEYKMNSLNSIISSRNNYYFEDTYDEYYEDVDDMLSESNANFFDDSYVDSDRFTCYGILDDDDLSDYDKLLK</sequence>
<protein>
    <submittedName>
        <fullName evidence="2">Uncharacterized protein</fullName>
    </submittedName>
</protein>
<dbReference type="EMBL" id="AFZG01000054">
    <property type="protein sequence ID" value="EHL17823.1"/>
    <property type="molecule type" value="Genomic_DNA"/>
</dbReference>
<accession>G9X1I2</accession>
<dbReference type="STRING" id="796937.HMPREF9630_01991"/>
<dbReference type="RefSeq" id="WP_009526433.1">
    <property type="nucleotide sequence ID" value="NZ_JBQMYZ010000041.1"/>
</dbReference>
<comment type="caution">
    <text evidence="2">The sequence shown here is derived from an EMBL/GenBank/DDBJ whole genome shotgun (WGS) entry which is preliminary data.</text>
</comment>
<organism evidence="2 3">
    <name type="scientific">Peptoanaerobacter stomatis</name>
    <dbReference type="NCBI Taxonomy" id="796937"/>
    <lineage>
        <taxon>Bacteria</taxon>
        <taxon>Bacillati</taxon>
        <taxon>Bacillota</taxon>
        <taxon>Clostridia</taxon>
        <taxon>Peptostreptococcales</taxon>
        <taxon>Filifactoraceae</taxon>
        <taxon>Peptoanaerobacter</taxon>
    </lineage>
</organism>
<dbReference type="Proteomes" id="UP000006437">
    <property type="component" value="Unassembled WGS sequence"/>
</dbReference>